<sequence length="261" mass="27147">MTTSIKSETAAKRDTTKLQRAIVDGLEDVKAHDIQVFDTEHLSPLFERVVVATGTSNRQTKALAASVRDAVREAGFPKPRTEGEDNGEWIIVDCGQAVVHVMQPAIRQYYRLEEIWGEKPVRMKLGAAKPRKTMASEDAGEAAASGGVAAKKAVRKSATRPAPSPDAQATAPAAKAPVARKGSAAKRTTATEGAAPRKRAASGAAESTTKPATKAPGKKPAAKATKTVVVNKPAARKAATGKAPTAKKTPARKAVAGSGKA</sequence>
<dbReference type="GO" id="GO:0043023">
    <property type="term" value="F:ribosomal large subunit binding"/>
    <property type="evidence" value="ECO:0007669"/>
    <property type="project" value="TreeGrafter"/>
</dbReference>
<dbReference type="PANTHER" id="PTHR21043">
    <property type="entry name" value="IOJAP SUPERFAMILY ORTHOLOG"/>
    <property type="match status" value="1"/>
</dbReference>
<dbReference type="OrthoDB" id="9793681at2"/>
<dbReference type="EMBL" id="QGUB01000004">
    <property type="protein sequence ID" value="PWW46355.1"/>
    <property type="molecule type" value="Genomic_DNA"/>
</dbReference>
<dbReference type="RefSeq" id="WP_019374106.1">
    <property type="nucleotide sequence ID" value="NZ_ALEE01000439.1"/>
</dbReference>
<reference evidence="4 5" key="1">
    <citation type="submission" date="2018-05" db="EMBL/GenBank/DDBJ databases">
        <title>Genomic Encyclopedia of Type Strains, Phase IV (KMG-IV): sequencing the most valuable type-strain genomes for metagenomic binning, comparative biology and taxonomic classification.</title>
        <authorList>
            <person name="Goeker M."/>
        </authorList>
    </citation>
    <scope>NUCLEOTIDE SEQUENCE [LARGE SCALE GENOMIC DNA]</scope>
    <source>
        <strain evidence="4 5">DSM 26006</strain>
    </source>
</reference>
<evidence type="ECO:0000256" key="2">
    <source>
        <dbReference type="HAMAP-Rule" id="MF_01477"/>
    </source>
</evidence>
<dbReference type="NCBIfam" id="TIGR00090">
    <property type="entry name" value="rsfS_iojap_ybeB"/>
    <property type="match status" value="1"/>
</dbReference>
<dbReference type="InterPro" id="IPR043519">
    <property type="entry name" value="NT_sf"/>
</dbReference>
<dbReference type="GO" id="GO:0090071">
    <property type="term" value="P:negative regulation of ribosome biogenesis"/>
    <property type="evidence" value="ECO:0007669"/>
    <property type="project" value="UniProtKB-UniRule"/>
</dbReference>
<dbReference type="GO" id="GO:0017148">
    <property type="term" value="P:negative regulation of translation"/>
    <property type="evidence" value="ECO:0007669"/>
    <property type="project" value="UniProtKB-UniRule"/>
</dbReference>
<gene>
    <name evidence="2" type="primary">rsfS</name>
    <name evidence="4" type="ORF">DFR36_104135</name>
</gene>
<dbReference type="HAMAP" id="MF_01477">
    <property type="entry name" value="Iojap_RsfS"/>
    <property type="match status" value="1"/>
</dbReference>
<keyword evidence="5" id="KW-1185">Reference proteome</keyword>
<comment type="function">
    <text evidence="2">Functions as a ribosomal silencing factor. Interacts with ribosomal protein uL14 (rplN), blocking formation of intersubunit bridge B8. Prevents association of the 30S and 50S ribosomal subunits and the formation of functional ribosomes, thus repressing translation.</text>
</comment>
<feature type="compositionally biased region" description="Low complexity" evidence="3">
    <location>
        <begin position="141"/>
        <end position="151"/>
    </location>
</feature>
<keyword evidence="2" id="KW-0963">Cytoplasm</keyword>
<name>A0A317RB18_9BURK</name>
<dbReference type="InterPro" id="IPR004394">
    <property type="entry name" value="Iojap/RsfS/C7orf30"/>
</dbReference>
<keyword evidence="2" id="KW-0810">Translation regulation</keyword>
<dbReference type="GO" id="GO:0005737">
    <property type="term" value="C:cytoplasm"/>
    <property type="evidence" value="ECO:0007669"/>
    <property type="project" value="UniProtKB-SubCell"/>
</dbReference>
<feature type="region of interest" description="Disordered" evidence="3">
    <location>
        <begin position="127"/>
        <end position="261"/>
    </location>
</feature>
<feature type="compositionally biased region" description="Low complexity" evidence="3">
    <location>
        <begin position="222"/>
        <end position="254"/>
    </location>
</feature>
<dbReference type="GO" id="GO:0042256">
    <property type="term" value="P:cytosolic ribosome assembly"/>
    <property type="evidence" value="ECO:0007669"/>
    <property type="project" value="UniProtKB-UniRule"/>
</dbReference>
<comment type="caution">
    <text evidence="4">The sequence shown here is derived from an EMBL/GenBank/DDBJ whole genome shotgun (WGS) entry which is preliminary data.</text>
</comment>
<accession>A0A317RB18</accession>
<evidence type="ECO:0000313" key="4">
    <source>
        <dbReference type="EMBL" id="PWW46355.1"/>
    </source>
</evidence>
<feature type="compositionally biased region" description="Low complexity" evidence="3">
    <location>
        <begin position="165"/>
        <end position="179"/>
    </location>
</feature>
<protein>
    <recommendedName>
        <fullName evidence="2">Ribosomal silencing factor RsfS</fullName>
    </recommendedName>
</protein>
<evidence type="ECO:0000313" key="5">
    <source>
        <dbReference type="Proteomes" id="UP000246483"/>
    </source>
</evidence>
<keyword evidence="2" id="KW-0678">Repressor</keyword>
<evidence type="ECO:0000256" key="3">
    <source>
        <dbReference type="SAM" id="MobiDB-lite"/>
    </source>
</evidence>
<comment type="subcellular location">
    <subcellularLocation>
        <location evidence="2">Cytoplasm</location>
    </subcellularLocation>
</comment>
<feature type="compositionally biased region" description="Low complexity" evidence="3">
    <location>
        <begin position="201"/>
        <end position="215"/>
    </location>
</feature>
<dbReference type="SUPFAM" id="SSF81301">
    <property type="entry name" value="Nucleotidyltransferase"/>
    <property type="match status" value="1"/>
</dbReference>
<dbReference type="Gene3D" id="3.30.460.10">
    <property type="entry name" value="Beta Polymerase, domain 2"/>
    <property type="match status" value="1"/>
</dbReference>
<dbReference type="AlphaFoldDB" id="A0A317RB18"/>
<dbReference type="Pfam" id="PF02410">
    <property type="entry name" value="RsfS"/>
    <property type="match status" value="1"/>
</dbReference>
<comment type="similarity">
    <text evidence="1 2">Belongs to the Iojap/RsfS family.</text>
</comment>
<organism evidence="4 5">
    <name type="scientific">Melaminivora alkalimesophila</name>
    <dbReference type="NCBI Taxonomy" id="1165852"/>
    <lineage>
        <taxon>Bacteria</taxon>
        <taxon>Pseudomonadati</taxon>
        <taxon>Pseudomonadota</taxon>
        <taxon>Betaproteobacteria</taxon>
        <taxon>Burkholderiales</taxon>
        <taxon>Comamonadaceae</taxon>
        <taxon>Melaminivora</taxon>
    </lineage>
</organism>
<comment type="subunit">
    <text evidence="2">Interacts with ribosomal protein uL14 (rplN).</text>
</comment>
<proteinExistence type="inferred from homology"/>
<dbReference type="Proteomes" id="UP000246483">
    <property type="component" value="Unassembled WGS sequence"/>
</dbReference>
<dbReference type="PANTHER" id="PTHR21043:SF0">
    <property type="entry name" value="MITOCHONDRIAL ASSEMBLY OF RIBOSOMAL LARGE SUBUNIT PROTEIN 1"/>
    <property type="match status" value="1"/>
</dbReference>
<evidence type="ECO:0000256" key="1">
    <source>
        <dbReference type="ARBA" id="ARBA00010574"/>
    </source>
</evidence>